<dbReference type="EMBL" id="CAKOGP040001112">
    <property type="protein sequence ID" value="CAJ1942690.1"/>
    <property type="molecule type" value="Genomic_DNA"/>
</dbReference>
<evidence type="ECO:0000313" key="3">
    <source>
        <dbReference type="Proteomes" id="UP001295423"/>
    </source>
</evidence>
<sequence length="192" mass="20862">MNEPNQHQGTTNNNDNTTTAMVLAVPTMIPAEWSPPLPPLEGASSSSSSNSMANKMADQIKLENMRLFVNEGITRVSSMLDAICILNETRVQQHLAQYQTPLQAATTTHAIQELQNYTQMHWHQVTLVYQEFWNMLGYRGPPVAAVTTGGAPHDSTTQDSAPPTTTISIMDEESSSYEDAGNGGDGGIIVEI</sequence>
<dbReference type="AlphaFoldDB" id="A0AAD2CQD1"/>
<organism evidence="2 3">
    <name type="scientific">Cylindrotheca closterium</name>
    <dbReference type="NCBI Taxonomy" id="2856"/>
    <lineage>
        <taxon>Eukaryota</taxon>
        <taxon>Sar</taxon>
        <taxon>Stramenopiles</taxon>
        <taxon>Ochrophyta</taxon>
        <taxon>Bacillariophyta</taxon>
        <taxon>Bacillariophyceae</taxon>
        <taxon>Bacillariophycidae</taxon>
        <taxon>Bacillariales</taxon>
        <taxon>Bacillariaceae</taxon>
        <taxon>Cylindrotheca</taxon>
    </lineage>
</organism>
<reference evidence="2" key="1">
    <citation type="submission" date="2023-08" db="EMBL/GenBank/DDBJ databases">
        <authorList>
            <person name="Audoor S."/>
            <person name="Bilcke G."/>
        </authorList>
    </citation>
    <scope>NUCLEOTIDE SEQUENCE</scope>
</reference>
<protein>
    <submittedName>
        <fullName evidence="2">Uncharacterized protein</fullName>
    </submittedName>
</protein>
<evidence type="ECO:0000256" key="1">
    <source>
        <dbReference type="SAM" id="MobiDB-lite"/>
    </source>
</evidence>
<proteinExistence type="predicted"/>
<dbReference type="Proteomes" id="UP001295423">
    <property type="component" value="Unassembled WGS sequence"/>
</dbReference>
<keyword evidence="3" id="KW-1185">Reference proteome</keyword>
<accession>A0AAD2CQD1</accession>
<gene>
    <name evidence="2" type="ORF">CYCCA115_LOCUS8073</name>
</gene>
<evidence type="ECO:0000313" key="2">
    <source>
        <dbReference type="EMBL" id="CAJ1942690.1"/>
    </source>
</evidence>
<feature type="compositionally biased region" description="Polar residues" evidence="1">
    <location>
        <begin position="154"/>
        <end position="166"/>
    </location>
</feature>
<feature type="region of interest" description="Disordered" evidence="1">
    <location>
        <begin position="33"/>
        <end position="54"/>
    </location>
</feature>
<name>A0AAD2CQD1_9STRA</name>
<feature type="region of interest" description="Disordered" evidence="1">
    <location>
        <begin position="147"/>
        <end position="166"/>
    </location>
</feature>
<comment type="caution">
    <text evidence="2">The sequence shown here is derived from an EMBL/GenBank/DDBJ whole genome shotgun (WGS) entry which is preliminary data.</text>
</comment>